<feature type="chain" id="PRO_5003211025" evidence="9">
    <location>
        <begin position="36"/>
        <end position="523"/>
    </location>
</feature>
<dbReference type="InterPro" id="IPR006311">
    <property type="entry name" value="TAT_signal"/>
</dbReference>
<sequence>MKHTMWRRRASRAATAAVAASMALAFQAAPATASAAPAASGSPSASPAGSILGTDNPDAIPGEYVVVFTNQAQSAAATRQSAQAMTDKYGGRVKHSYGAVVDGFAATMSEAQARRLAADPAVARVEQAYRVEIAGEQVNPASWGLDRIDQQALPLNSRYRYPDQAGQGVHVYIMDTGVNLSHTEFTGRTSNGYDFVDNDTNPTDCNGHGSHVAGTAAGTSYGVAKKATVHAVRVLSCSGSGSNADIIAGVNWIKTNAVKPAVVNYSIGCSTRCTDTTMDSAVRSLVTSGVMWVQAGGNGNDDTCYYSPQRVSEALTVGNSTSADAKASSSAWGSCQDLFAPGTNITSAWYDTSTSTRTITGTSMASPHVAGAVALYLGANPTASSSAVHSAIVSNSVSGVISGVPSGTPNRLLNTEFLLGGSTSQCSGMRGTWTGSLSNGASQTLPYVYDATAGTIQVCLDGPTGADFDVYLQKWNGSAWSTVARGISSSADESFTYSNASGYYRLIVESYSGSGSYTAGMNY</sequence>
<evidence type="ECO:0000256" key="6">
    <source>
        <dbReference type="PROSITE-ProRule" id="PRU01240"/>
    </source>
</evidence>
<dbReference type="PROSITE" id="PS00138">
    <property type="entry name" value="SUBTILASE_SER"/>
    <property type="match status" value="1"/>
</dbReference>
<dbReference type="EMBL" id="CP002343">
    <property type="protein sequence ID" value="ADU47468.1"/>
    <property type="molecule type" value="Genomic_DNA"/>
</dbReference>
<evidence type="ECO:0000313" key="12">
    <source>
        <dbReference type="EMBL" id="ADU47468.1"/>
    </source>
</evidence>
<evidence type="ECO:0000256" key="7">
    <source>
        <dbReference type="RuleBase" id="RU003355"/>
    </source>
</evidence>
<dbReference type="GO" id="GO:0005615">
    <property type="term" value="C:extracellular space"/>
    <property type="evidence" value="ECO:0007669"/>
    <property type="project" value="TreeGrafter"/>
</dbReference>
<dbReference type="InterPro" id="IPR050131">
    <property type="entry name" value="Peptidase_S8_subtilisin-like"/>
</dbReference>
<evidence type="ECO:0000259" key="11">
    <source>
        <dbReference type="Pfam" id="PF05922"/>
    </source>
</evidence>
<evidence type="ECO:0000313" key="13">
    <source>
        <dbReference type="Proteomes" id="UP000008914"/>
    </source>
</evidence>
<name>E6SCR3_INTC7</name>
<dbReference type="STRING" id="710696.Intca_0943"/>
<keyword evidence="4 6" id="KW-0720">Serine protease</keyword>
<dbReference type="PROSITE" id="PS00137">
    <property type="entry name" value="SUBTILASE_HIS"/>
    <property type="match status" value="1"/>
</dbReference>
<dbReference type="FunFam" id="3.40.50.200:FF:000014">
    <property type="entry name" value="Proteinase K"/>
    <property type="match status" value="1"/>
</dbReference>
<dbReference type="PRINTS" id="PR00723">
    <property type="entry name" value="SUBTILISIN"/>
</dbReference>
<feature type="region of interest" description="Disordered" evidence="8">
    <location>
        <begin position="35"/>
        <end position="54"/>
    </location>
</feature>
<comment type="similarity">
    <text evidence="1 6 7">Belongs to the peptidase S8 family.</text>
</comment>
<dbReference type="InterPro" id="IPR000209">
    <property type="entry name" value="Peptidase_S8/S53_dom"/>
</dbReference>
<dbReference type="GO" id="GO:0006508">
    <property type="term" value="P:proteolysis"/>
    <property type="evidence" value="ECO:0007669"/>
    <property type="project" value="UniProtKB-KW"/>
</dbReference>
<evidence type="ECO:0000256" key="9">
    <source>
        <dbReference type="SAM" id="SignalP"/>
    </source>
</evidence>
<dbReference type="SUPFAM" id="SSF54897">
    <property type="entry name" value="Protease propeptides/inhibitors"/>
    <property type="match status" value="1"/>
</dbReference>
<feature type="active site" description="Charge relay system" evidence="5 6">
    <location>
        <position position="363"/>
    </location>
</feature>
<evidence type="ECO:0000256" key="8">
    <source>
        <dbReference type="SAM" id="MobiDB-lite"/>
    </source>
</evidence>
<keyword evidence="13" id="KW-1185">Reference proteome</keyword>
<feature type="domain" description="Inhibitor I9" evidence="11">
    <location>
        <begin position="64"/>
        <end position="133"/>
    </location>
</feature>
<dbReference type="Gene3D" id="3.40.50.200">
    <property type="entry name" value="Peptidase S8/S53 domain"/>
    <property type="match status" value="1"/>
</dbReference>
<dbReference type="PANTHER" id="PTHR43806">
    <property type="entry name" value="PEPTIDASE S8"/>
    <property type="match status" value="1"/>
</dbReference>
<feature type="active site" description="Charge relay system" evidence="5 6">
    <location>
        <position position="208"/>
    </location>
</feature>
<dbReference type="PROSITE" id="PS00136">
    <property type="entry name" value="SUBTILASE_ASP"/>
    <property type="match status" value="1"/>
</dbReference>
<dbReference type="InterPro" id="IPR034193">
    <property type="entry name" value="PCSK9_ProteinaseK-like"/>
</dbReference>
<dbReference type="CDD" id="cd04077">
    <property type="entry name" value="Peptidases_S8_PCSK9_ProteinaseK_like"/>
    <property type="match status" value="1"/>
</dbReference>
<dbReference type="Gene3D" id="2.60.120.380">
    <property type="match status" value="1"/>
</dbReference>
<dbReference type="GO" id="GO:0004252">
    <property type="term" value="F:serine-type endopeptidase activity"/>
    <property type="evidence" value="ECO:0007669"/>
    <property type="project" value="UniProtKB-UniRule"/>
</dbReference>
<dbReference type="Pfam" id="PF05922">
    <property type="entry name" value="Inhibitor_I9"/>
    <property type="match status" value="1"/>
</dbReference>
<dbReference type="InterPro" id="IPR023827">
    <property type="entry name" value="Peptidase_S8_Asp-AS"/>
</dbReference>
<evidence type="ECO:0000256" key="2">
    <source>
        <dbReference type="ARBA" id="ARBA00022670"/>
    </source>
</evidence>
<evidence type="ECO:0000259" key="10">
    <source>
        <dbReference type="Pfam" id="PF00082"/>
    </source>
</evidence>
<evidence type="ECO:0000256" key="4">
    <source>
        <dbReference type="ARBA" id="ARBA00022825"/>
    </source>
</evidence>
<dbReference type="RefSeq" id="WP_013491786.1">
    <property type="nucleotide sequence ID" value="NC_014830.1"/>
</dbReference>
<protein>
    <submittedName>
        <fullName evidence="12">Peptidase S8 and S53 subtilisin kexin sedolisin</fullName>
    </submittedName>
</protein>
<dbReference type="InterPro" id="IPR037045">
    <property type="entry name" value="S8pro/Inhibitor_I9_sf"/>
</dbReference>
<keyword evidence="9" id="KW-0732">Signal</keyword>
<organism evidence="12 13">
    <name type="scientific">Intrasporangium calvum (strain ATCC 23552 / DSM 43043 / JCM 3097 / NBRC 12989 / NCIMB 10167 / NRRL B-3866 / 7 KIP)</name>
    <dbReference type="NCBI Taxonomy" id="710696"/>
    <lineage>
        <taxon>Bacteria</taxon>
        <taxon>Bacillati</taxon>
        <taxon>Actinomycetota</taxon>
        <taxon>Actinomycetes</taxon>
        <taxon>Micrococcales</taxon>
        <taxon>Intrasporangiaceae</taxon>
        <taxon>Intrasporangium</taxon>
    </lineage>
</organism>
<dbReference type="eggNOG" id="COG1404">
    <property type="taxonomic scope" value="Bacteria"/>
</dbReference>
<evidence type="ECO:0000256" key="5">
    <source>
        <dbReference type="PIRSR" id="PIRSR615500-1"/>
    </source>
</evidence>
<accession>E6SCR3</accession>
<feature type="signal peptide" evidence="9">
    <location>
        <begin position="1"/>
        <end position="35"/>
    </location>
</feature>
<dbReference type="PROSITE" id="PS51892">
    <property type="entry name" value="SUBTILASE"/>
    <property type="match status" value="1"/>
</dbReference>
<dbReference type="PROSITE" id="PS51318">
    <property type="entry name" value="TAT"/>
    <property type="match status" value="1"/>
</dbReference>
<feature type="domain" description="Peptidase S8/S53" evidence="10">
    <location>
        <begin position="166"/>
        <end position="396"/>
    </location>
</feature>
<dbReference type="Proteomes" id="UP000008914">
    <property type="component" value="Chromosome"/>
</dbReference>
<dbReference type="AlphaFoldDB" id="E6SCR3"/>
<dbReference type="InterPro" id="IPR015500">
    <property type="entry name" value="Peptidase_S8_subtilisin-rel"/>
</dbReference>
<dbReference type="InterPro" id="IPR022398">
    <property type="entry name" value="Peptidase_S8_His-AS"/>
</dbReference>
<dbReference type="HOGENOM" id="CLU_011263_1_7_11"/>
<keyword evidence="3 6" id="KW-0378">Hydrolase</keyword>
<feature type="compositionally biased region" description="Low complexity" evidence="8">
    <location>
        <begin position="35"/>
        <end position="50"/>
    </location>
</feature>
<dbReference type="PANTHER" id="PTHR43806:SF11">
    <property type="entry name" value="CEREVISIN-RELATED"/>
    <property type="match status" value="1"/>
</dbReference>
<proteinExistence type="inferred from homology"/>
<dbReference type="InterPro" id="IPR036852">
    <property type="entry name" value="Peptidase_S8/S53_dom_sf"/>
</dbReference>
<evidence type="ECO:0000256" key="3">
    <source>
        <dbReference type="ARBA" id="ARBA00022801"/>
    </source>
</evidence>
<reference evidence="12 13" key="1">
    <citation type="journal article" date="2010" name="Stand. Genomic Sci.">
        <title>Complete genome sequence of Intrasporangium calvum type strain (7 KIP).</title>
        <authorList>
            <person name="Del Rio T.G."/>
            <person name="Chertkov O."/>
            <person name="Yasawong M."/>
            <person name="Lucas S."/>
            <person name="Deshpande S."/>
            <person name="Cheng J.F."/>
            <person name="Detter C."/>
            <person name="Tapia R."/>
            <person name="Han C."/>
            <person name="Goodwin L."/>
            <person name="Pitluck S."/>
            <person name="Liolios K."/>
            <person name="Ivanova N."/>
            <person name="Mavromatis K."/>
            <person name="Pati A."/>
            <person name="Chen A."/>
            <person name="Palaniappan K."/>
            <person name="Land M."/>
            <person name="Hauser L."/>
            <person name="Chang Y.J."/>
            <person name="Jeffries C.D."/>
            <person name="Rohde M."/>
            <person name="Pukall R."/>
            <person name="Sikorski J."/>
            <person name="Goker M."/>
            <person name="Woyke T."/>
            <person name="Bristow J."/>
            <person name="Eisen J.A."/>
            <person name="Markowitz V."/>
            <person name="Hugenholtz P."/>
            <person name="Kyrpides N.C."/>
            <person name="Klenk H.P."/>
            <person name="Lapidus A."/>
        </authorList>
    </citation>
    <scope>NUCLEOTIDE SEQUENCE [LARGE SCALE GENOMIC DNA]</scope>
    <source>
        <strain evidence="13">ATCC 23552 / DSM 43043 / JCM 3097 / NBRC 12989 / 7 KIP</strain>
    </source>
</reference>
<feature type="active site" description="Charge relay system" evidence="5 6">
    <location>
        <position position="175"/>
    </location>
</feature>
<dbReference type="InterPro" id="IPR023828">
    <property type="entry name" value="Peptidase_S8_Ser-AS"/>
</dbReference>
<keyword evidence="2 6" id="KW-0645">Protease</keyword>
<dbReference type="KEGG" id="ica:Intca_0943"/>
<dbReference type="InterPro" id="IPR010259">
    <property type="entry name" value="S8pro/Inhibitor_I9"/>
</dbReference>
<evidence type="ECO:0000256" key="1">
    <source>
        <dbReference type="ARBA" id="ARBA00011073"/>
    </source>
</evidence>
<gene>
    <name evidence="12" type="ordered locus">Intca_0943</name>
</gene>
<dbReference type="Gene3D" id="3.30.70.80">
    <property type="entry name" value="Peptidase S8 propeptide/proteinase inhibitor I9"/>
    <property type="match status" value="1"/>
</dbReference>
<dbReference type="Pfam" id="PF00082">
    <property type="entry name" value="Peptidase_S8"/>
    <property type="match status" value="1"/>
</dbReference>
<dbReference type="SUPFAM" id="SSF52743">
    <property type="entry name" value="Subtilisin-like"/>
    <property type="match status" value="1"/>
</dbReference>